<evidence type="ECO:0000313" key="3">
    <source>
        <dbReference type="Proteomes" id="UP000005850"/>
    </source>
</evidence>
<protein>
    <recommendedName>
        <fullName evidence="4">Lipid II flippase Amj</fullName>
    </recommendedName>
</protein>
<feature type="transmembrane region" description="Helical" evidence="1">
    <location>
        <begin position="168"/>
        <end position="192"/>
    </location>
</feature>
<reference evidence="2 3" key="1">
    <citation type="journal article" date="2011" name="J. Bacteriol.">
        <title>Genome sequence of Brevibacillus laterosporus LMG 15441, a pathogen of invertebrates.</title>
        <authorList>
            <person name="Djukic M."/>
            <person name="Poehlein A."/>
            <person name="Thurmer A."/>
            <person name="Daniel R."/>
        </authorList>
    </citation>
    <scope>NUCLEOTIDE SEQUENCE [LARGE SCALE GENOMIC DNA]</scope>
    <source>
        <strain evidence="2 3">LMG 15441</strain>
    </source>
</reference>
<feature type="transmembrane region" description="Helical" evidence="1">
    <location>
        <begin position="86"/>
        <end position="106"/>
    </location>
</feature>
<dbReference type="KEGG" id="blr:BRLA_c038420"/>
<proteinExistence type="predicted"/>
<feature type="transmembrane region" description="Helical" evidence="1">
    <location>
        <begin position="204"/>
        <end position="226"/>
    </location>
</feature>
<dbReference type="AlphaFoldDB" id="A0A075R658"/>
<feature type="transmembrane region" description="Helical" evidence="1">
    <location>
        <begin position="246"/>
        <end position="272"/>
    </location>
</feature>
<name>A0A075R658_BRELA</name>
<dbReference type="RefSeq" id="WP_041752367.1">
    <property type="nucleotide sequence ID" value="NZ_CP007806.1"/>
</dbReference>
<dbReference type="EMBL" id="CP007806">
    <property type="protein sequence ID" value="AIG28142.1"/>
    <property type="molecule type" value="Genomic_DNA"/>
</dbReference>
<gene>
    <name evidence="2" type="ORF">BRLA_c038420</name>
</gene>
<evidence type="ECO:0008006" key="4">
    <source>
        <dbReference type="Google" id="ProtNLM"/>
    </source>
</evidence>
<dbReference type="STRING" id="1042163.BRLA_c038420"/>
<evidence type="ECO:0000256" key="1">
    <source>
        <dbReference type="SAM" id="Phobius"/>
    </source>
</evidence>
<organism evidence="2 3">
    <name type="scientific">Brevibacillus laterosporus LMG 15441</name>
    <dbReference type="NCBI Taxonomy" id="1042163"/>
    <lineage>
        <taxon>Bacteria</taxon>
        <taxon>Bacillati</taxon>
        <taxon>Bacillota</taxon>
        <taxon>Bacilli</taxon>
        <taxon>Bacillales</taxon>
        <taxon>Paenibacillaceae</taxon>
        <taxon>Brevibacillus</taxon>
    </lineage>
</organism>
<keyword evidence="3" id="KW-1185">Reference proteome</keyword>
<evidence type="ECO:0000313" key="2">
    <source>
        <dbReference type="EMBL" id="AIG28142.1"/>
    </source>
</evidence>
<dbReference type="Proteomes" id="UP000005850">
    <property type="component" value="Chromosome"/>
</dbReference>
<feature type="transmembrane region" description="Helical" evidence="1">
    <location>
        <begin position="38"/>
        <end position="65"/>
    </location>
</feature>
<dbReference type="Pfam" id="PF10997">
    <property type="entry name" value="Amj"/>
    <property type="match status" value="1"/>
</dbReference>
<dbReference type="InterPro" id="IPR021260">
    <property type="entry name" value="Amj"/>
</dbReference>
<accession>A0A075R658</accession>
<sequence>MKLMIVVVVTMLISCVETVSYAARLSGARTGKIGASTSLFNILVLFARFAVMSQSILLASMLEAVTRFKDKIPLMNYEELINDLLLNFRIVLFGMSMGIVLGMFLLPTVARVLAIGTRKLDKHGSVPKIFRSEGILRLFWKMPSQFWIPSFRNNWQIIKETRIGVNFFWMNAIIFSFYSIAILSSLYAGVLVPDHRTVANQMATVINGVGTILLVIFVDPICSKLLDDVVSDARPYRDLKVTVFHLGAGRLVGTVIAQVLLFPFAYLISLIAPHI</sequence>
<dbReference type="eggNOG" id="ENOG502ZBN3">
    <property type="taxonomic scope" value="Bacteria"/>
</dbReference>
<dbReference type="PROSITE" id="PS51257">
    <property type="entry name" value="PROKAR_LIPOPROTEIN"/>
    <property type="match status" value="1"/>
</dbReference>
<keyword evidence="1" id="KW-1133">Transmembrane helix</keyword>
<keyword evidence="1" id="KW-0472">Membrane</keyword>
<keyword evidence="1" id="KW-0812">Transmembrane</keyword>
<dbReference type="HOGENOM" id="CLU_059888_1_0_9"/>